<feature type="repeat" description="WD" evidence="6">
    <location>
        <begin position="109"/>
        <end position="151"/>
    </location>
</feature>
<dbReference type="SUPFAM" id="SSF50978">
    <property type="entry name" value="WD40 repeat-like"/>
    <property type="match status" value="1"/>
</dbReference>
<evidence type="ECO:0000256" key="3">
    <source>
        <dbReference type="ARBA" id="ARBA00022737"/>
    </source>
</evidence>
<evidence type="ECO:0000313" key="7">
    <source>
        <dbReference type="EMBL" id="GAX80271.1"/>
    </source>
</evidence>
<accession>A0A250XB15</accession>
<gene>
    <name evidence="7" type="ORF">CEUSTIGMA_g7709.t1</name>
</gene>
<evidence type="ECO:0000256" key="2">
    <source>
        <dbReference type="ARBA" id="ARBA00022574"/>
    </source>
</evidence>
<evidence type="ECO:0000256" key="6">
    <source>
        <dbReference type="PROSITE-ProRule" id="PRU00221"/>
    </source>
</evidence>
<dbReference type="InterPro" id="IPR036322">
    <property type="entry name" value="WD40_repeat_dom_sf"/>
</dbReference>
<protein>
    <submittedName>
        <fullName evidence="7">Uncharacterized protein</fullName>
    </submittedName>
</protein>
<dbReference type="Proteomes" id="UP000232323">
    <property type="component" value="Unassembled WGS sequence"/>
</dbReference>
<evidence type="ECO:0000256" key="5">
    <source>
        <dbReference type="ARBA" id="ARBA00023163"/>
    </source>
</evidence>
<comment type="caution">
    <text evidence="7">The sequence shown here is derived from an EMBL/GenBank/DDBJ whole genome shotgun (WGS) entry which is preliminary data.</text>
</comment>
<dbReference type="SMART" id="SM00320">
    <property type="entry name" value="WD40"/>
    <property type="match status" value="6"/>
</dbReference>
<evidence type="ECO:0000256" key="4">
    <source>
        <dbReference type="ARBA" id="ARBA00023015"/>
    </source>
</evidence>
<comment type="similarity">
    <text evidence="1">Belongs to the WD repeat ESC family.</text>
</comment>
<name>A0A250XB15_9CHLO</name>
<keyword evidence="5" id="KW-0804">Transcription</keyword>
<dbReference type="InterPro" id="IPR051243">
    <property type="entry name" value="PcG_WD-repeat"/>
</dbReference>
<dbReference type="OrthoDB" id="7318948at2759"/>
<sequence>MPPQGFKFQTSIEEEHKKPIFCITFNQVDSAHSRVFASVGSNRASIYECLDGGTIDVLQVYTDEDSDESFYVCKWTMNPDTRSPLLLIAGQKGVVRLVDCGSESLVHTFMGHGNSINDISVLPQNLDLFLTASKDESVRLWNIKTKTCVLIMSGVNGHKNEVLSLDFHMWDGHRFLSSGMDNTVMIWSLEENASSIEQSMSWNDSTRSFPTKFNSKPIFSSTQIHANYVDCVRWLGNLVLSKSVDFEIVLWKPEFPSDEEATSGRFPTIATSFHLLQKFPLPDSKMWFVRFSLNCSLTLLACGNRVGKVFLYNPHEPASSHVVQLKTGKNTAVVRQTAVSQDGSIVLASCEDGSIWRWDNKVAGADLGGPSAAGYGSVSVTKTSCTT</sequence>
<proteinExistence type="inferred from homology"/>
<dbReference type="PROSITE" id="PS50294">
    <property type="entry name" value="WD_REPEATS_REGION"/>
    <property type="match status" value="2"/>
</dbReference>
<dbReference type="InterPro" id="IPR015943">
    <property type="entry name" value="WD40/YVTN_repeat-like_dom_sf"/>
</dbReference>
<dbReference type="AlphaFoldDB" id="A0A250XB15"/>
<evidence type="ECO:0000256" key="1">
    <source>
        <dbReference type="ARBA" id="ARBA00008075"/>
    </source>
</evidence>
<keyword evidence="4" id="KW-0805">Transcription regulation</keyword>
<dbReference type="PANTHER" id="PTHR10253">
    <property type="entry name" value="POLYCOMB PROTEIN"/>
    <property type="match status" value="1"/>
</dbReference>
<dbReference type="Pfam" id="PF00400">
    <property type="entry name" value="WD40"/>
    <property type="match status" value="3"/>
</dbReference>
<dbReference type="PROSITE" id="PS50082">
    <property type="entry name" value="WD_REPEATS_2"/>
    <property type="match status" value="2"/>
</dbReference>
<dbReference type="InterPro" id="IPR001680">
    <property type="entry name" value="WD40_rpt"/>
</dbReference>
<keyword evidence="8" id="KW-1185">Reference proteome</keyword>
<organism evidence="7 8">
    <name type="scientific">Chlamydomonas eustigma</name>
    <dbReference type="NCBI Taxonomy" id="1157962"/>
    <lineage>
        <taxon>Eukaryota</taxon>
        <taxon>Viridiplantae</taxon>
        <taxon>Chlorophyta</taxon>
        <taxon>core chlorophytes</taxon>
        <taxon>Chlorophyceae</taxon>
        <taxon>CS clade</taxon>
        <taxon>Chlamydomonadales</taxon>
        <taxon>Chlamydomonadaceae</taxon>
        <taxon>Chlamydomonas</taxon>
    </lineage>
</organism>
<feature type="repeat" description="WD" evidence="6">
    <location>
        <begin position="155"/>
        <end position="197"/>
    </location>
</feature>
<dbReference type="Gene3D" id="2.130.10.10">
    <property type="entry name" value="YVTN repeat-like/Quinoprotein amine dehydrogenase"/>
    <property type="match status" value="1"/>
</dbReference>
<dbReference type="EMBL" id="BEGY01000050">
    <property type="protein sequence ID" value="GAX80271.1"/>
    <property type="molecule type" value="Genomic_DNA"/>
</dbReference>
<keyword evidence="2 6" id="KW-0853">WD repeat</keyword>
<evidence type="ECO:0000313" key="8">
    <source>
        <dbReference type="Proteomes" id="UP000232323"/>
    </source>
</evidence>
<reference evidence="7 8" key="1">
    <citation type="submission" date="2017-08" db="EMBL/GenBank/DDBJ databases">
        <title>Acidophilic green algal genome provides insights into adaptation to an acidic environment.</title>
        <authorList>
            <person name="Hirooka S."/>
            <person name="Hirose Y."/>
            <person name="Kanesaki Y."/>
            <person name="Higuchi S."/>
            <person name="Fujiwara T."/>
            <person name="Onuma R."/>
            <person name="Era A."/>
            <person name="Ohbayashi R."/>
            <person name="Uzuka A."/>
            <person name="Nozaki H."/>
            <person name="Yoshikawa H."/>
            <person name="Miyagishima S.Y."/>
        </authorList>
    </citation>
    <scope>NUCLEOTIDE SEQUENCE [LARGE SCALE GENOMIC DNA]</scope>
    <source>
        <strain evidence="7 8">NIES-2499</strain>
    </source>
</reference>
<keyword evidence="3" id="KW-0677">Repeat</keyword>
<dbReference type="STRING" id="1157962.A0A250XB15"/>